<dbReference type="InterPro" id="IPR027417">
    <property type="entry name" value="P-loop_NTPase"/>
</dbReference>
<name>A0A840F7C2_9ACTN</name>
<comment type="caution">
    <text evidence="2">The sequence shown here is derived from an EMBL/GenBank/DDBJ whole genome shotgun (WGS) entry which is preliminary data.</text>
</comment>
<organism evidence="2 3">
    <name type="scientific">Gordonia humi</name>
    <dbReference type="NCBI Taxonomy" id="686429"/>
    <lineage>
        <taxon>Bacteria</taxon>
        <taxon>Bacillati</taxon>
        <taxon>Actinomycetota</taxon>
        <taxon>Actinomycetes</taxon>
        <taxon>Mycobacteriales</taxon>
        <taxon>Gordoniaceae</taxon>
        <taxon>Gordonia</taxon>
    </lineage>
</organism>
<dbReference type="GO" id="GO:0016887">
    <property type="term" value="F:ATP hydrolysis activity"/>
    <property type="evidence" value="ECO:0007669"/>
    <property type="project" value="InterPro"/>
</dbReference>
<evidence type="ECO:0000313" key="3">
    <source>
        <dbReference type="Proteomes" id="UP000551501"/>
    </source>
</evidence>
<dbReference type="SUPFAM" id="SSF52540">
    <property type="entry name" value="P-loop containing nucleoside triphosphate hydrolases"/>
    <property type="match status" value="1"/>
</dbReference>
<dbReference type="Proteomes" id="UP000551501">
    <property type="component" value="Unassembled WGS sequence"/>
</dbReference>
<dbReference type="Pfam" id="PF00005">
    <property type="entry name" value="ABC_tran"/>
    <property type="match status" value="1"/>
</dbReference>
<proteinExistence type="predicted"/>
<sequence length="222" mass="22804">MTATLVAKDVSGGYAHRVLFDHLDLTVAPGDVVGVVGANGSGKSTLLRILGGELAPLAGTVSATPPDAFIGWLPQEHERVPGETVGEYVARRTGCAAATAAMESAAESLADGDAAADRYAAALDHWLATGAADLDDRLPAVLADLGFGDVAPESTLMTGLSGGRPHASGWPRCCARASTSCCSTSRPTTSISTVWNDSRTWCEACAVGSCWSVTIESSWRAP</sequence>
<evidence type="ECO:0000259" key="1">
    <source>
        <dbReference type="Pfam" id="PF00005"/>
    </source>
</evidence>
<reference evidence="2 3" key="1">
    <citation type="submission" date="2020-08" db="EMBL/GenBank/DDBJ databases">
        <title>Sequencing the genomes of 1000 actinobacteria strains.</title>
        <authorList>
            <person name="Klenk H.-P."/>
        </authorList>
    </citation>
    <scope>NUCLEOTIDE SEQUENCE [LARGE SCALE GENOMIC DNA]</scope>
    <source>
        <strain evidence="2 3">DSM 45298</strain>
    </source>
</reference>
<dbReference type="PANTHER" id="PTHR43858:SF1">
    <property type="entry name" value="ABC TRANSPORTER-RELATED PROTEIN"/>
    <property type="match status" value="1"/>
</dbReference>
<gene>
    <name evidence="2" type="ORF">BKA16_004031</name>
</gene>
<dbReference type="InterPro" id="IPR022374">
    <property type="entry name" value="EttA"/>
</dbReference>
<feature type="domain" description="ABC transporter" evidence="1">
    <location>
        <begin position="21"/>
        <end position="149"/>
    </location>
</feature>
<dbReference type="GO" id="GO:0005524">
    <property type="term" value="F:ATP binding"/>
    <property type="evidence" value="ECO:0007669"/>
    <property type="project" value="InterPro"/>
</dbReference>
<dbReference type="InterPro" id="IPR003439">
    <property type="entry name" value="ABC_transporter-like_ATP-bd"/>
</dbReference>
<dbReference type="AlphaFoldDB" id="A0A840F7C2"/>
<keyword evidence="3" id="KW-1185">Reference proteome</keyword>
<protein>
    <submittedName>
        <fullName evidence="2">ATPase subunit of ABC transporter with duplicated ATPase domains</fullName>
    </submittedName>
</protein>
<evidence type="ECO:0000313" key="2">
    <source>
        <dbReference type="EMBL" id="MBB4137479.1"/>
    </source>
</evidence>
<dbReference type="GO" id="GO:0045900">
    <property type="term" value="P:negative regulation of translational elongation"/>
    <property type="evidence" value="ECO:0007669"/>
    <property type="project" value="InterPro"/>
</dbReference>
<dbReference type="Gene3D" id="3.40.50.300">
    <property type="entry name" value="P-loop containing nucleotide triphosphate hydrolases"/>
    <property type="match status" value="1"/>
</dbReference>
<accession>A0A840F7C2</accession>
<dbReference type="PANTHER" id="PTHR43858">
    <property type="entry name" value="ENERGY-DEPENDENT TRANSLATIONAL THROTTLE PROTEIN ETTA"/>
    <property type="match status" value="1"/>
</dbReference>
<dbReference type="EMBL" id="JACIFP010000001">
    <property type="protein sequence ID" value="MBB4137479.1"/>
    <property type="molecule type" value="Genomic_DNA"/>
</dbReference>